<dbReference type="Proteomes" id="UP000295711">
    <property type="component" value="Unassembled WGS sequence"/>
</dbReference>
<feature type="transmembrane region" description="Helical" evidence="1">
    <location>
        <begin position="122"/>
        <end position="140"/>
    </location>
</feature>
<accession>A0A4R2LAL1</accession>
<dbReference type="AlphaFoldDB" id="A0A4R2LAL1"/>
<feature type="transmembrane region" description="Helical" evidence="1">
    <location>
        <begin position="29"/>
        <end position="47"/>
    </location>
</feature>
<dbReference type="RefSeq" id="WP_132093891.1">
    <property type="nucleotide sequence ID" value="NZ_JANKAQ010000005.1"/>
</dbReference>
<dbReference type="EMBL" id="SLXA01000017">
    <property type="protein sequence ID" value="TCO82475.1"/>
    <property type="molecule type" value="Genomic_DNA"/>
</dbReference>
<feature type="transmembrane region" description="Helical" evidence="1">
    <location>
        <begin position="59"/>
        <end position="78"/>
    </location>
</feature>
<evidence type="ECO:0000256" key="1">
    <source>
        <dbReference type="SAM" id="Phobius"/>
    </source>
</evidence>
<gene>
    <name evidence="2" type="ORF">EV212_1175</name>
</gene>
<keyword evidence="3" id="KW-1185">Reference proteome</keyword>
<proteinExistence type="predicted"/>
<feature type="transmembrane region" description="Helical" evidence="1">
    <location>
        <begin position="238"/>
        <end position="258"/>
    </location>
</feature>
<keyword evidence="1" id="KW-1133">Transmembrane helix</keyword>
<evidence type="ECO:0000313" key="3">
    <source>
        <dbReference type="Proteomes" id="UP000295711"/>
    </source>
</evidence>
<protein>
    <recommendedName>
        <fullName evidence="4">Sporulation integral membrane protein YlbJ</fullName>
    </recommendedName>
</protein>
<keyword evidence="1" id="KW-0472">Membrane</keyword>
<comment type="caution">
    <text evidence="2">The sequence shown here is derived from an EMBL/GenBank/DDBJ whole genome shotgun (WGS) entry which is preliminary data.</text>
</comment>
<keyword evidence="1" id="KW-0812">Transmembrane</keyword>
<evidence type="ECO:0008006" key="4">
    <source>
        <dbReference type="Google" id="ProtNLM"/>
    </source>
</evidence>
<organism evidence="2 3">
    <name type="scientific">Frisingicoccus caecimuris</name>
    <dbReference type="NCBI Taxonomy" id="1796636"/>
    <lineage>
        <taxon>Bacteria</taxon>
        <taxon>Bacillati</taxon>
        <taxon>Bacillota</taxon>
        <taxon>Clostridia</taxon>
        <taxon>Lachnospirales</taxon>
        <taxon>Lachnospiraceae</taxon>
        <taxon>Frisingicoccus</taxon>
    </lineage>
</organism>
<feature type="transmembrane region" description="Helical" evidence="1">
    <location>
        <begin position="180"/>
        <end position="200"/>
    </location>
</feature>
<evidence type="ECO:0000313" key="2">
    <source>
        <dbReference type="EMBL" id="TCO82475.1"/>
    </source>
</evidence>
<dbReference type="OrthoDB" id="1645614at2"/>
<sequence length="290" mass="31246">MVLCLLIFFLCLCFPEITGSGVKNGLSLIAGQVLPALYPFILLTTLFKYLAGRRPANQYLSILIGFLSGYPLGAKVAAEHGPSTGFLSGQSLLLICNNPSPAYMISFIGLHCFGAPFLGFRMYIAIIIGNLITGLLFTFMDRILYRGSLTSENIPSCLKDTPSGITIQKNLLDQVIRDTFSIIINVSSYILIFSVAAAFIQRLSFFPGTAQGLLSGLLEMTTGIQIVAAQPIPMTIKIYLTTGIISFGGLSVMAQTNSMIAGSGLSIKKYMTEKTIACAIAVSVMYMINQ</sequence>
<reference evidence="2 3" key="1">
    <citation type="submission" date="2019-03" db="EMBL/GenBank/DDBJ databases">
        <title>Genomic Encyclopedia of Type Strains, Phase IV (KMG-IV): sequencing the most valuable type-strain genomes for metagenomic binning, comparative biology and taxonomic classification.</title>
        <authorList>
            <person name="Goeker M."/>
        </authorList>
    </citation>
    <scope>NUCLEOTIDE SEQUENCE [LARGE SCALE GENOMIC DNA]</scope>
    <source>
        <strain evidence="2 3">DSM 28559</strain>
    </source>
</reference>
<name>A0A4R2LAL1_9FIRM</name>